<accession>B0PH43</accession>
<dbReference type="Proteomes" id="UP000003803">
    <property type="component" value="Unassembled WGS sequence"/>
</dbReference>
<gene>
    <name evidence="1" type="ORF">ANACOL_04065</name>
</gene>
<organism evidence="1 2">
    <name type="scientific">Anaerotruncus colihominis DSM 17241</name>
    <dbReference type="NCBI Taxonomy" id="445972"/>
    <lineage>
        <taxon>Bacteria</taxon>
        <taxon>Bacillati</taxon>
        <taxon>Bacillota</taxon>
        <taxon>Clostridia</taxon>
        <taxon>Eubacteriales</taxon>
        <taxon>Oscillospiraceae</taxon>
        <taxon>Anaerotruncus</taxon>
    </lineage>
</organism>
<evidence type="ECO:0000313" key="2">
    <source>
        <dbReference type="Proteomes" id="UP000003803"/>
    </source>
</evidence>
<dbReference type="EMBL" id="ABGD02000030">
    <property type="protein sequence ID" value="EDS09291.1"/>
    <property type="molecule type" value="Genomic_DNA"/>
</dbReference>
<dbReference type="HOGENOM" id="CLU_2766806_0_0_9"/>
<sequence length="69" mass="8044">MKMIAKLSKNQLLNFAKLSNHPKLKNTSFIKPAPHHTTFAKNIDNLLNTKFRHAILLMRLRGELHKIKQ</sequence>
<evidence type="ECO:0000313" key="1">
    <source>
        <dbReference type="EMBL" id="EDS09291.1"/>
    </source>
</evidence>
<reference evidence="1" key="2">
    <citation type="submission" date="2013-09" db="EMBL/GenBank/DDBJ databases">
        <title>Draft genome sequence of Anaerotruncus colihominis(DSM 17241).</title>
        <authorList>
            <person name="Sudarsanam P."/>
            <person name="Ley R."/>
            <person name="Guruge J."/>
            <person name="Turnbaugh P.J."/>
            <person name="Mahowald M."/>
            <person name="Liep D."/>
            <person name="Gordon J."/>
        </authorList>
    </citation>
    <scope>NUCLEOTIDE SEQUENCE</scope>
    <source>
        <strain evidence="1">DSM 17241</strain>
    </source>
</reference>
<proteinExistence type="predicted"/>
<dbReference type="AlphaFoldDB" id="B0PH43"/>
<reference evidence="1" key="1">
    <citation type="submission" date="2007-11" db="EMBL/GenBank/DDBJ databases">
        <authorList>
            <person name="Fulton L."/>
            <person name="Clifton S."/>
            <person name="Fulton B."/>
            <person name="Xu J."/>
            <person name="Minx P."/>
            <person name="Pepin K.H."/>
            <person name="Johnson M."/>
            <person name="Thiruvilangam P."/>
            <person name="Bhonagiri V."/>
            <person name="Nash W.E."/>
            <person name="Mardis E.R."/>
            <person name="Wilson R.K."/>
        </authorList>
    </citation>
    <scope>NUCLEOTIDE SEQUENCE [LARGE SCALE GENOMIC DNA]</scope>
    <source>
        <strain evidence="1">DSM 17241</strain>
    </source>
</reference>
<name>B0PH43_9FIRM</name>
<protein>
    <submittedName>
        <fullName evidence="1">Uncharacterized protein</fullName>
    </submittedName>
</protein>
<keyword evidence="2" id="KW-1185">Reference proteome</keyword>
<comment type="caution">
    <text evidence="1">The sequence shown here is derived from an EMBL/GenBank/DDBJ whole genome shotgun (WGS) entry which is preliminary data.</text>
</comment>